<reference evidence="3 4" key="2">
    <citation type="journal article" date="2010" name="Stand. Genomic Sci.">
        <title>Complete genome sequence of Chitinophaga pinensis type strain (UQM 2034).</title>
        <authorList>
            <person name="Glavina Del Rio T."/>
            <person name="Abt B."/>
            <person name="Spring S."/>
            <person name="Lapidus A."/>
            <person name="Nolan M."/>
            <person name="Tice H."/>
            <person name="Copeland A."/>
            <person name="Cheng J.F."/>
            <person name="Chen F."/>
            <person name="Bruce D."/>
            <person name="Goodwin L."/>
            <person name="Pitluck S."/>
            <person name="Ivanova N."/>
            <person name="Mavromatis K."/>
            <person name="Mikhailova N."/>
            <person name="Pati A."/>
            <person name="Chen A."/>
            <person name="Palaniappan K."/>
            <person name="Land M."/>
            <person name="Hauser L."/>
            <person name="Chang Y.J."/>
            <person name="Jeffries C.D."/>
            <person name="Chain P."/>
            <person name="Saunders E."/>
            <person name="Detter J.C."/>
            <person name="Brettin T."/>
            <person name="Rohde M."/>
            <person name="Goker M."/>
            <person name="Bristow J."/>
            <person name="Eisen J.A."/>
            <person name="Markowitz V."/>
            <person name="Hugenholtz P."/>
            <person name="Kyrpides N.C."/>
            <person name="Klenk H.P."/>
            <person name="Lucas S."/>
        </authorList>
    </citation>
    <scope>NUCLEOTIDE SEQUENCE [LARGE SCALE GENOMIC DNA]</scope>
    <source>
        <strain evidence="4">ATCC 43595 / DSM 2588 / LMG 13176 / NBRC 15968 / NCIMB 11800 / UQM 2034</strain>
    </source>
</reference>
<keyword evidence="1" id="KW-1133">Transmembrane helix</keyword>
<dbReference type="InterPro" id="IPR011642">
    <property type="entry name" value="Gate_dom"/>
</dbReference>
<accession>A0A979G5S1</accession>
<protein>
    <submittedName>
        <fullName evidence="3">Nucleoside recognition domain protein</fullName>
    </submittedName>
</protein>
<feature type="transmembrane region" description="Helical" evidence="1">
    <location>
        <begin position="282"/>
        <end position="300"/>
    </location>
</feature>
<gene>
    <name evidence="3" type="ordered locus">Cpin_3721</name>
</gene>
<dbReference type="GO" id="GO:0005886">
    <property type="term" value="C:plasma membrane"/>
    <property type="evidence" value="ECO:0007669"/>
    <property type="project" value="TreeGrafter"/>
</dbReference>
<feature type="domain" description="Nucleoside transporter/FeoB GTPase Gate" evidence="2">
    <location>
        <begin position="58"/>
        <end position="166"/>
    </location>
</feature>
<keyword evidence="1" id="KW-0472">Membrane</keyword>
<feature type="transmembrane region" description="Helical" evidence="1">
    <location>
        <begin position="148"/>
        <end position="168"/>
    </location>
</feature>
<sequence>MFNHFTYMALNYVWLGFFLISFVVAVCRLIFLQDTAVFSTVMNGMFESAKTGAEISLGLAGIMTFWLGIMKVGEQGGMIAILARWVDPFFSKLFPGIPKKHPAMGSVLMNFSANALGLDNAATPVGLKAMKQLQELNPEPEVATNAQIMFLVLNTAGITLIPTSVIALRIAAGSSNAADIFIPTLIGTLISFISGMLAVALYQRINLLKAPILLTFAVFGVLLAGLYYAVQVLPPDKIAAYTAFVGGFVIFAVVVAFLGLAAVKKINVYDVFIEGAKEGFQVSITIIPYLVTMLVAISAFRNTGCMDYVLDGLKALFAGLGVNTAFVDALPVGLMKPLSGGAARALMVDILKTHGPDSFVGRLASIIQGSTETTFYVLAVYFGSVNIKKTKYALTCGLIADVVGIVAAIILAYIFFPVA</sequence>
<dbReference type="PANTHER" id="PTHR35793:SF2">
    <property type="entry name" value="INNER MEMBRANE PROTEIN YJIG"/>
    <property type="match status" value="1"/>
</dbReference>
<dbReference type="InterPro" id="IPR011415">
    <property type="entry name" value="SpmA_SpmB"/>
</dbReference>
<proteinExistence type="predicted"/>
<feature type="transmembrane region" description="Helical" evidence="1">
    <location>
        <begin position="180"/>
        <end position="200"/>
    </location>
</feature>
<dbReference type="AlphaFoldDB" id="A0A979G5S1"/>
<dbReference type="PANTHER" id="PTHR35793">
    <property type="entry name" value="INNER MEMBRANE PROTEIN YJIG"/>
    <property type="match status" value="1"/>
</dbReference>
<dbReference type="PIRSF" id="PIRSF036542">
    <property type="entry name" value="SpmA_SpmB"/>
    <property type="match status" value="1"/>
</dbReference>
<evidence type="ECO:0000313" key="3">
    <source>
        <dbReference type="EMBL" id="ACU61183.1"/>
    </source>
</evidence>
<evidence type="ECO:0000256" key="1">
    <source>
        <dbReference type="SAM" id="Phobius"/>
    </source>
</evidence>
<organism evidence="3 4">
    <name type="scientific">Chitinophaga pinensis (strain ATCC 43595 / DSM 2588 / LMG 13176 / NBRC 15968 / NCIMB 11800 / UQM 2034)</name>
    <dbReference type="NCBI Taxonomy" id="485918"/>
    <lineage>
        <taxon>Bacteria</taxon>
        <taxon>Pseudomonadati</taxon>
        <taxon>Bacteroidota</taxon>
        <taxon>Chitinophagia</taxon>
        <taxon>Chitinophagales</taxon>
        <taxon>Chitinophagaceae</taxon>
        <taxon>Chitinophaga</taxon>
    </lineage>
</organism>
<dbReference type="EMBL" id="CP001699">
    <property type="protein sequence ID" value="ACU61183.1"/>
    <property type="molecule type" value="Genomic_DNA"/>
</dbReference>
<feature type="transmembrane region" description="Helical" evidence="1">
    <location>
        <begin position="312"/>
        <end position="334"/>
    </location>
</feature>
<evidence type="ECO:0000313" key="4">
    <source>
        <dbReference type="Proteomes" id="UP000002215"/>
    </source>
</evidence>
<reference evidence="4" key="1">
    <citation type="submission" date="2009-08" db="EMBL/GenBank/DDBJ databases">
        <title>The complete genome of Chitinophaga pinensis DSM 2588.</title>
        <authorList>
            <consortium name="US DOE Joint Genome Institute (JGI-PGF)"/>
            <person name="Lucas S."/>
            <person name="Copeland A."/>
            <person name="Lapidus A."/>
            <person name="Glavina del Rio T."/>
            <person name="Dalin E."/>
            <person name="Tice H."/>
            <person name="Bruce D."/>
            <person name="Goodwin L."/>
            <person name="Pitluck S."/>
            <person name="Kyrpides N."/>
            <person name="Mavromatis K."/>
            <person name="Ivanova N."/>
            <person name="Mikhailova N."/>
            <person name="Sims D."/>
            <person name="Meinche L."/>
            <person name="Brettin T."/>
            <person name="Detter J.C."/>
            <person name="Han C."/>
            <person name="Larimer F."/>
            <person name="Land M."/>
            <person name="Hauser L."/>
            <person name="Markowitz V."/>
            <person name="Cheng J.-F."/>
            <person name="Hugenholtz P."/>
            <person name="Woyke T."/>
            <person name="Wu D."/>
            <person name="Spring S."/>
            <person name="Klenk H.-P."/>
            <person name="Eisen J.A."/>
        </authorList>
    </citation>
    <scope>NUCLEOTIDE SEQUENCE [LARGE SCALE GENOMIC DNA]</scope>
    <source>
        <strain evidence="4">ATCC 43595 / DSM 2588 / LMG 13176 / NBRC 15968 / NCIMB 11800 / UQM 2034</strain>
    </source>
</reference>
<dbReference type="KEGG" id="cpi:Cpin_3721"/>
<feature type="transmembrane region" description="Helical" evidence="1">
    <location>
        <begin position="212"/>
        <end position="232"/>
    </location>
</feature>
<feature type="transmembrane region" description="Helical" evidence="1">
    <location>
        <begin position="12"/>
        <end position="31"/>
    </location>
</feature>
<feature type="transmembrane region" description="Helical" evidence="1">
    <location>
        <begin position="392"/>
        <end position="416"/>
    </location>
</feature>
<dbReference type="InterPro" id="IPR052549">
    <property type="entry name" value="SpmB"/>
</dbReference>
<feature type="transmembrane region" description="Helical" evidence="1">
    <location>
        <begin position="238"/>
        <end position="261"/>
    </location>
</feature>
<evidence type="ECO:0000259" key="2">
    <source>
        <dbReference type="Pfam" id="PF07670"/>
    </source>
</evidence>
<dbReference type="Proteomes" id="UP000002215">
    <property type="component" value="Chromosome"/>
</dbReference>
<name>A0A979G5S1_CHIPD</name>
<feature type="domain" description="Nucleoside transporter/FeoB GTPase Gate" evidence="2">
    <location>
        <begin position="284"/>
        <end position="387"/>
    </location>
</feature>
<keyword evidence="1" id="KW-0812">Transmembrane</keyword>
<feature type="transmembrane region" description="Helical" evidence="1">
    <location>
        <begin position="51"/>
        <end position="69"/>
    </location>
</feature>
<dbReference type="Pfam" id="PF07670">
    <property type="entry name" value="Gate"/>
    <property type="match status" value="2"/>
</dbReference>